<dbReference type="Proteomes" id="UP000095256">
    <property type="component" value="Unassembled WGS sequence"/>
</dbReference>
<protein>
    <submittedName>
        <fullName evidence="1">Uncharacterized protein</fullName>
    </submittedName>
</protein>
<dbReference type="EMBL" id="MIEK01000005">
    <property type="protein sequence ID" value="OEH83627.1"/>
    <property type="molecule type" value="Genomic_DNA"/>
</dbReference>
<name>A0A1E5L0I8_9ENTE</name>
<accession>A0A1E5L0I8</accession>
<sequence length="127" mass="14322">MKDMLLILGILLFVCSFGIILVNYQREANNQDNIFLSLNETVKTTAAAAVDPASRVQEGEVFLDEKSFETETTKKLQRELASTQTAEEVRYTYLRENTGGVKAVRVKMKAGGKWYQTTYAFDIQEGL</sequence>
<reference evidence="1 2" key="1">
    <citation type="submission" date="2016-09" db="EMBL/GenBank/DDBJ databases">
        <authorList>
            <person name="Capua I."/>
            <person name="De Benedictis P."/>
            <person name="Joannis T."/>
            <person name="Lombin L.H."/>
            <person name="Cattoli G."/>
        </authorList>
    </citation>
    <scope>NUCLEOTIDE SEQUENCE [LARGE SCALE GENOMIC DNA]</scope>
    <source>
        <strain evidence="1 2">LMG 25899</strain>
    </source>
</reference>
<evidence type="ECO:0000313" key="1">
    <source>
        <dbReference type="EMBL" id="OEH83627.1"/>
    </source>
</evidence>
<comment type="caution">
    <text evidence="1">The sequence shown here is derived from an EMBL/GenBank/DDBJ whole genome shotgun (WGS) entry which is preliminary data.</text>
</comment>
<keyword evidence="2" id="KW-1185">Reference proteome</keyword>
<dbReference type="AlphaFoldDB" id="A0A1E5L0I8"/>
<evidence type="ECO:0000313" key="2">
    <source>
        <dbReference type="Proteomes" id="UP000095256"/>
    </source>
</evidence>
<dbReference type="STRING" id="762845.BCR26_09120"/>
<gene>
    <name evidence="1" type="ORF">BCR26_09120</name>
</gene>
<proteinExistence type="predicted"/>
<organism evidence="1 2">
    <name type="scientific">Enterococcus rivorum</name>
    <dbReference type="NCBI Taxonomy" id="762845"/>
    <lineage>
        <taxon>Bacteria</taxon>
        <taxon>Bacillati</taxon>
        <taxon>Bacillota</taxon>
        <taxon>Bacilli</taxon>
        <taxon>Lactobacillales</taxon>
        <taxon>Enterococcaceae</taxon>
        <taxon>Enterococcus</taxon>
    </lineage>
</organism>